<dbReference type="Pfam" id="PF01391">
    <property type="entry name" value="Collagen"/>
    <property type="match status" value="3"/>
</dbReference>
<keyword evidence="5" id="KW-0176">Collagen</keyword>
<keyword evidence="1" id="KW-0130">Cell adhesion</keyword>
<dbReference type="SMART" id="SM00327">
    <property type="entry name" value="VWA"/>
    <property type="match status" value="2"/>
</dbReference>
<evidence type="ECO:0000259" key="4">
    <source>
        <dbReference type="PROSITE" id="PS50234"/>
    </source>
</evidence>
<accession>A0ABQ0F812</accession>
<gene>
    <name evidence="5" type="ORF">APTSU1_001049500</name>
</gene>
<protein>
    <submittedName>
        <fullName evidence="5">Collagen alpha-2(VI) chain</fullName>
    </submittedName>
</protein>
<keyword evidence="3" id="KW-0732">Signal</keyword>
<dbReference type="InterPro" id="IPR002035">
    <property type="entry name" value="VWF_A"/>
</dbReference>
<name>A0ABQ0F812_APOSI</name>
<feature type="region of interest" description="Disordered" evidence="2">
    <location>
        <begin position="522"/>
        <end position="596"/>
    </location>
</feature>
<feature type="region of interest" description="Disordered" evidence="2">
    <location>
        <begin position="264"/>
        <end position="453"/>
    </location>
</feature>
<dbReference type="PANTHER" id="PTHR24020">
    <property type="entry name" value="COLLAGEN ALPHA"/>
    <property type="match status" value="1"/>
</dbReference>
<feature type="compositionally biased region" description="Gly residues" evidence="2">
    <location>
        <begin position="413"/>
        <end position="422"/>
    </location>
</feature>
<dbReference type="PRINTS" id="PR00453">
    <property type="entry name" value="VWFADOMAIN"/>
</dbReference>
<dbReference type="SUPFAM" id="SSF53300">
    <property type="entry name" value="vWA-like"/>
    <property type="match status" value="2"/>
</dbReference>
<feature type="chain" id="PRO_5047126418" evidence="3">
    <location>
        <begin position="26"/>
        <end position="910"/>
    </location>
</feature>
<evidence type="ECO:0000313" key="6">
    <source>
        <dbReference type="Proteomes" id="UP001623349"/>
    </source>
</evidence>
<evidence type="ECO:0000256" key="2">
    <source>
        <dbReference type="SAM" id="MobiDB-lite"/>
    </source>
</evidence>
<organism evidence="5 6">
    <name type="scientific">Apodemus speciosus</name>
    <name type="common">Large Japanese field mouse</name>
    <dbReference type="NCBI Taxonomy" id="105296"/>
    <lineage>
        <taxon>Eukaryota</taxon>
        <taxon>Metazoa</taxon>
        <taxon>Chordata</taxon>
        <taxon>Craniata</taxon>
        <taxon>Vertebrata</taxon>
        <taxon>Euteleostomi</taxon>
        <taxon>Mammalia</taxon>
        <taxon>Eutheria</taxon>
        <taxon>Euarchontoglires</taxon>
        <taxon>Glires</taxon>
        <taxon>Rodentia</taxon>
        <taxon>Myomorpha</taxon>
        <taxon>Muroidea</taxon>
        <taxon>Muridae</taxon>
        <taxon>Murinae</taxon>
        <taxon>Apodemus</taxon>
    </lineage>
</organism>
<evidence type="ECO:0000313" key="5">
    <source>
        <dbReference type="EMBL" id="GAB1295261.1"/>
    </source>
</evidence>
<keyword evidence="6" id="KW-1185">Reference proteome</keyword>
<feature type="signal peptide" evidence="3">
    <location>
        <begin position="1"/>
        <end position="25"/>
    </location>
</feature>
<dbReference type="Gene3D" id="3.40.50.410">
    <property type="entry name" value="von Willebrand factor, type A domain"/>
    <property type="match status" value="2"/>
</dbReference>
<dbReference type="Pfam" id="PF00092">
    <property type="entry name" value="VWA"/>
    <property type="match status" value="2"/>
</dbReference>
<dbReference type="GO" id="GO:0005581">
    <property type="term" value="C:collagen trimer"/>
    <property type="evidence" value="ECO:0007669"/>
    <property type="project" value="UniProtKB-KW"/>
</dbReference>
<proteinExistence type="predicted"/>
<dbReference type="PROSITE" id="PS50234">
    <property type="entry name" value="VWFA"/>
    <property type="match status" value="2"/>
</dbReference>
<evidence type="ECO:0000256" key="1">
    <source>
        <dbReference type="ARBA" id="ARBA00022889"/>
    </source>
</evidence>
<feature type="compositionally biased region" description="Basic and acidic residues" evidence="2">
    <location>
        <begin position="313"/>
        <end position="325"/>
    </location>
</feature>
<feature type="domain" description="VWFA" evidence="4">
    <location>
        <begin position="53"/>
        <end position="241"/>
    </location>
</feature>
<feature type="compositionally biased region" description="Basic and acidic residues" evidence="2">
    <location>
        <begin position="426"/>
        <end position="436"/>
    </location>
</feature>
<dbReference type="Proteomes" id="UP001623349">
    <property type="component" value="Unassembled WGS sequence"/>
</dbReference>
<dbReference type="CDD" id="cd01480">
    <property type="entry name" value="vWA_collagen_alpha_1-VI-type"/>
    <property type="match status" value="2"/>
</dbReference>
<dbReference type="EMBL" id="BAAFST010000010">
    <property type="protein sequence ID" value="GAB1295261.1"/>
    <property type="molecule type" value="Genomic_DNA"/>
</dbReference>
<comment type="caution">
    <text evidence="5">The sequence shown here is derived from an EMBL/GenBank/DDBJ whole genome shotgun (WGS) entry which is preliminary data.</text>
</comment>
<reference evidence="5 6" key="1">
    <citation type="submission" date="2024-08" db="EMBL/GenBank/DDBJ databases">
        <title>The draft genome of Apodemus speciosus.</title>
        <authorList>
            <person name="Nabeshima K."/>
            <person name="Suzuki S."/>
            <person name="Onuma M."/>
        </authorList>
    </citation>
    <scope>NUCLEOTIDE SEQUENCE [LARGE SCALE GENOMIC DNA]</scope>
    <source>
        <strain evidence="5">IB14-021</strain>
    </source>
</reference>
<sequence length="910" mass="97933">MATLKMLQGSLSVLLLGGLLGVLHAQQQEVISPDISTTDRNNNCPEKADCPVNVYFVLDTSESVAMQSPTDSLLYHMQQFVPQFISQLQNEFYLDQVALSWRYGGLHFSDQVEVFSPPGSDRASFTKSLQGIRSFRRGTFTDCALANMTQQIRQHVGRGVVNFAVVITDGHVTGSPCGGIKMQAERAREEGIRLFAVAPNRNLNEQGLRDIANTPHELYRNNYATMRPDSTEIDQDTINRIIKVMKHEAYGECYKVSCLEIPGPHGPKGYRGQKGAKGNMGEPGEPGQKGRQGDPGIEGPIGFPGPKGVPGFKGEKGEFGSDGRKGAPGLAGKNGTDGQKGKLGRIGPPGCKGDPGSRGPDGYPGEAGSPGEQGDQGAKGDSGRPGRRGPPGDPGDKGSKGYQGNNGAPGSPGVKGGKGVPGPRGPKGEPGRRGDPGTKGSPGSDGPKGEKAETLVLRGREAWLEKSAVKEPRETEVCLDPEALRGLLGSQESRDLGETLVMLGLEEIRDSQAPREILEGLDSATQDPEGHPVKKESPARQALRGGRGDFGLKGAPGRKGDKGEPADPGPPGEPGPRGPRGIPGPEGEPGPPGDPGLTECDVMTYVRETCGCCDCEKRCGALDVVFVIDSSESIGYTNFTLEKNFVINVVNRLGAIAKDPKSETGTRVGVVQYSHEGTFEAIRLDDERVNSLSSFKEAVKNLEWIAGGTWTPSALKFAYNQLIKESRRQKTRVFAVVITDGRHDPRDDDLNLRALCDRDVTVTAIGIGDMFHETHESENLYSIACDKPQQVRNMTLFSDLVAEKFIDDMEDVLCPDPQIVCPELPCQTELYEPWPGDKPPVTFLRTEEGPDPTFPKTIPLIQQLLNATEFTQNPAAYSQLVAVMVYTAERAKFSTGVERQDWMQLVLALC</sequence>
<dbReference type="InterPro" id="IPR050525">
    <property type="entry name" value="ECM_Assembly_Org"/>
</dbReference>
<feature type="domain" description="VWFA" evidence="4">
    <location>
        <begin position="623"/>
        <end position="813"/>
    </location>
</feature>
<dbReference type="PANTHER" id="PTHR24020:SF84">
    <property type="entry name" value="VWFA DOMAIN-CONTAINING PROTEIN"/>
    <property type="match status" value="1"/>
</dbReference>
<feature type="compositionally biased region" description="Low complexity" evidence="2">
    <location>
        <begin position="294"/>
        <end position="312"/>
    </location>
</feature>
<dbReference type="InterPro" id="IPR008160">
    <property type="entry name" value="Collagen"/>
</dbReference>
<dbReference type="InterPro" id="IPR036465">
    <property type="entry name" value="vWFA_dom_sf"/>
</dbReference>
<feature type="compositionally biased region" description="Basic and acidic residues" evidence="2">
    <location>
        <begin position="528"/>
        <end position="538"/>
    </location>
</feature>
<feature type="compositionally biased region" description="Pro residues" evidence="2">
    <location>
        <begin position="567"/>
        <end position="577"/>
    </location>
</feature>
<evidence type="ECO:0000256" key="3">
    <source>
        <dbReference type="SAM" id="SignalP"/>
    </source>
</evidence>